<keyword evidence="1" id="KW-0378">Hydrolase</keyword>
<name>A0A449AUV7_9BACT</name>
<dbReference type="Proteomes" id="UP000290815">
    <property type="component" value="Chromosome"/>
</dbReference>
<reference evidence="1 2" key="1">
    <citation type="submission" date="2019-01" db="EMBL/GenBank/DDBJ databases">
        <authorList>
            <consortium name="Pathogen Informatics"/>
        </authorList>
    </citation>
    <scope>NUCLEOTIDE SEQUENCE [LARGE SCALE GENOMIC DNA]</scope>
    <source>
        <strain evidence="1 2">NCTC10194</strain>
    </source>
</reference>
<dbReference type="AlphaFoldDB" id="A0A449AUV7"/>
<dbReference type="KEGG" id="mgly:NCTC10194_00302"/>
<protein>
    <submittedName>
        <fullName evidence="1">LlaJI restriction endonuclease</fullName>
    </submittedName>
</protein>
<gene>
    <name evidence="1" type="ORF">NCTC10194_00302</name>
</gene>
<evidence type="ECO:0000313" key="1">
    <source>
        <dbReference type="EMBL" id="VEU70297.1"/>
    </source>
</evidence>
<sequence>MRSVDLNSNKTNYYILDAKYYKYGIYPERGENVLPQASDIIKQIAYGDYISNELKKEKHDITFSTYNAFLSPFDSLNNKFETSEKMFYAGKSFFTKERNNQSKHQEVHLILIDTKWLIENYARDIELISQIRQKLIGLIDNDQNK</sequence>
<dbReference type="InterPro" id="IPR018579">
    <property type="entry name" value="Restrct_endonuc_II_LlaJI"/>
</dbReference>
<dbReference type="EMBL" id="LR215024">
    <property type="protein sequence ID" value="VEU70297.1"/>
    <property type="molecule type" value="Genomic_DNA"/>
</dbReference>
<accession>A0A449AUV7</accession>
<proteinExistence type="predicted"/>
<keyword evidence="1" id="KW-0540">Nuclease</keyword>
<keyword evidence="2" id="KW-1185">Reference proteome</keyword>
<dbReference type="Pfam" id="PF09563">
    <property type="entry name" value="RE_LlaJI"/>
    <property type="match status" value="1"/>
</dbReference>
<organism evidence="1 2">
    <name type="scientific">Mycoplasmopsis glycophila</name>
    <dbReference type="NCBI Taxonomy" id="171285"/>
    <lineage>
        <taxon>Bacteria</taxon>
        <taxon>Bacillati</taxon>
        <taxon>Mycoplasmatota</taxon>
        <taxon>Mycoplasmoidales</taxon>
        <taxon>Metamycoplasmataceae</taxon>
        <taxon>Mycoplasmopsis</taxon>
    </lineage>
</organism>
<evidence type="ECO:0000313" key="2">
    <source>
        <dbReference type="Proteomes" id="UP000290815"/>
    </source>
</evidence>
<keyword evidence="1" id="KW-0255">Endonuclease</keyword>
<dbReference type="GO" id="GO:0004519">
    <property type="term" value="F:endonuclease activity"/>
    <property type="evidence" value="ECO:0007669"/>
    <property type="project" value="UniProtKB-KW"/>
</dbReference>